<protein>
    <submittedName>
        <fullName evidence="4">Nucleoside-diphosphate sugar epimerase</fullName>
    </submittedName>
</protein>
<comment type="caution">
    <text evidence="4">The sequence shown here is derived from an EMBL/GenBank/DDBJ whole genome shotgun (WGS) entry which is preliminary data.</text>
</comment>
<dbReference type="PANTHER" id="PTHR43000">
    <property type="entry name" value="DTDP-D-GLUCOSE 4,6-DEHYDRATASE-RELATED"/>
    <property type="match status" value="1"/>
</dbReference>
<dbReference type="AlphaFoldDB" id="A0A2M9G1B2"/>
<dbReference type="InterPro" id="IPR001509">
    <property type="entry name" value="Epimerase_deHydtase"/>
</dbReference>
<feature type="domain" description="NAD-dependent epimerase/dehydratase" evidence="3">
    <location>
        <begin position="14"/>
        <end position="270"/>
    </location>
</feature>
<dbReference type="Pfam" id="PF01370">
    <property type="entry name" value="Epimerase"/>
    <property type="match status" value="1"/>
</dbReference>
<sequence length="363" mass="40422">MSATDHPLKGRKVAIIGGAGFIGHNMALTMKRAGVDVAVVDSLGVNNYYAIERERYTNPNGEIYLNFIKQRMNLLHEARVPFVEMDARDYHGLSETMEDLNPDAIIHLAAVAHANRSNKDPYSTFDHSLRTLENALDVARSSRLNVDRFVYFSSSMVYGTFADGVVDEETSCNPLGIYGALKFAGEKMVIAYNQVFGLPFTIIRPSALYGERCVSRRVGQALIENALRGNTLTINGDGSDCLDFTYVQDLIGGVMGALTSKDAANEIFNLTYGDARSLNQMVDIIRQHFPGIDVKHNPRDSLMPERGTLNVDKARSLIGYDPQYPLERGFVDYIDWYKANWDQLNQGGVDAGQVVYLTRRAWA</sequence>
<dbReference type="SUPFAM" id="SSF51735">
    <property type="entry name" value="NAD(P)-binding Rossmann-fold domains"/>
    <property type="match status" value="1"/>
</dbReference>
<organism evidence="4 5">
    <name type="scientific">Minwuia thermotolerans</name>
    <dbReference type="NCBI Taxonomy" id="2056226"/>
    <lineage>
        <taxon>Bacteria</taxon>
        <taxon>Pseudomonadati</taxon>
        <taxon>Pseudomonadota</taxon>
        <taxon>Alphaproteobacteria</taxon>
        <taxon>Minwuiales</taxon>
        <taxon>Minwuiaceae</taxon>
        <taxon>Minwuia</taxon>
    </lineage>
</organism>
<accession>A0A2M9G1B2</accession>
<dbReference type="Proteomes" id="UP000229498">
    <property type="component" value="Unassembled WGS sequence"/>
</dbReference>
<evidence type="ECO:0000313" key="5">
    <source>
        <dbReference type="Proteomes" id="UP000229498"/>
    </source>
</evidence>
<dbReference type="InterPro" id="IPR036291">
    <property type="entry name" value="NAD(P)-bd_dom_sf"/>
</dbReference>
<dbReference type="EMBL" id="PHIG01000032">
    <property type="protein sequence ID" value="PJK29502.1"/>
    <property type="molecule type" value="Genomic_DNA"/>
</dbReference>
<keyword evidence="5" id="KW-1185">Reference proteome</keyword>
<comment type="pathway">
    <text evidence="1">Bacterial outer membrane biogenesis; LPS O-antigen biosynthesis.</text>
</comment>
<evidence type="ECO:0000313" key="4">
    <source>
        <dbReference type="EMBL" id="PJK29502.1"/>
    </source>
</evidence>
<evidence type="ECO:0000256" key="1">
    <source>
        <dbReference type="ARBA" id="ARBA00005125"/>
    </source>
</evidence>
<proteinExistence type="inferred from homology"/>
<dbReference type="OrthoDB" id="9801785at2"/>
<name>A0A2M9G1B2_9PROT</name>
<comment type="similarity">
    <text evidence="2">Belongs to the NAD(P)-dependent epimerase/dehydratase family.</text>
</comment>
<evidence type="ECO:0000256" key="2">
    <source>
        <dbReference type="ARBA" id="ARBA00007637"/>
    </source>
</evidence>
<reference evidence="4 5" key="1">
    <citation type="submission" date="2017-11" db="EMBL/GenBank/DDBJ databases">
        <title>Draft genome sequence of Rhizobiales bacterium SY3-13.</title>
        <authorList>
            <person name="Sun C."/>
        </authorList>
    </citation>
    <scope>NUCLEOTIDE SEQUENCE [LARGE SCALE GENOMIC DNA]</scope>
    <source>
        <strain evidence="4 5">SY3-13</strain>
    </source>
</reference>
<gene>
    <name evidence="4" type="ORF">CVT23_10585</name>
</gene>
<evidence type="ECO:0000259" key="3">
    <source>
        <dbReference type="Pfam" id="PF01370"/>
    </source>
</evidence>
<dbReference type="RefSeq" id="WP_109793526.1">
    <property type="nucleotide sequence ID" value="NZ_PHIG01000032.1"/>
</dbReference>
<dbReference type="Gene3D" id="3.40.50.720">
    <property type="entry name" value="NAD(P)-binding Rossmann-like Domain"/>
    <property type="match status" value="1"/>
</dbReference>